<feature type="transmembrane region" description="Helical" evidence="7">
    <location>
        <begin position="197"/>
        <end position="215"/>
    </location>
</feature>
<feature type="transmembrane region" description="Helical" evidence="7">
    <location>
        <begin position="319"/>
        <end position="344"/>
    </location>
</feature>
<dbReference type="Proteomes" id="UP000181897">
    <property type="component" value="Chromosome"/>
</dbReference>
<accession>A0A1J0WE00</accession>
<dbReference type="GO" id="GO:0005886">
    <property type="term" value="C:plasma membrane"/>
    <property type="evidence" value="ECO:0007669"/>
    <property type="project" value="UniProtKB-SubCell"/>
</dbReference>
<dbReference type="CDD" id="cd06581">
    <property type="entry name" value="TM_PBP1_LivM_like"/>
    <property type="match status" value="1"/>
</dbReference>
<feature type="transmembrane region" description="Helical" evidence="7">
    <location>
        <begin position="147"/>
        <end position="170"/>
    </location>
</feature>
<feature type="transmembrane region" description="Helical" evidence="7">
    <location>
        <begin position="405"/>
        <end position="423"/>
    </location>
</feature>
<feature type="transmembrane region" description="Helical" evidence="7">
    <location>
        <begin position="365"/>
        <end position="385"/>
    </location>
</feature>
<feature type="transmembrane region" description="Helical" evidence="7">
    <location>
        <begin position="120"/>
        <end position="141"/>
    </location>
</feature>
<feature type="transmembrane region" description="Helical" evidence="7">
    <location>
        <begin position="68"/>
        <end position="87"/>
    </location>
</feature>
<keyword evidence="9" id="KW-1185">Reference proteome</keyword>
<dbReference type="KEGG" id="suam:BOO69_03190"/>
<dbReference type="RefSeq" id="WP_071970243.1">
    <property type="nucleotide sequence ID" value="NZ_CP018076.1"/>
</dbReference>
<keyword evidence="4 7" id="KW-1133">Transmembrane helix</keyword>
<proteinExistence type="predicted"/>
<reference evidence="8 9" key="1">
    <citation type="submission" date="2016-11" db="EMBL/GenBank/DDBJ databases">
        <title>Complete genome sequence of Sulfitobacter sp. AM1-D1, a toxic bacteria associated with marine dinoflagellate Alexandrium minutum in East China Sea.</title>
        <authorList>
            <person name="Yang Q."/>
            <person name="Zhang X."/>
            <person name="Tian X."/>
        </authorList>
    </citation>
    <scope>NUCLEOTIDE SEQUENCE [LARGE SCALE GENOMIC DNA]</scope>
    <source>
        <strain evidence="8 9">AM1-D1</strain>
    </source>
</reference>
<dbReference type="AlphaFoldDB" id="A0A1J0WE00"/>
<dbReference type="OrthoDB" id="9804361at2"/>
<keyword evidence="3 7" id="KW-0812">Transmembrane</keyword>
<keyword evidence="5 7" id="KW-0472">Membrane</keyword>
<protein>
    <submittedName>
        <fullName evidence="8">Branched-chain amino acid ABC transporter permease</fullName>
    </submittedName>
</protein>
<dbReference type="EMBL" id="CP018076">
    <property type="protein sequence ID" value="APE42531.1"/>
    <property type="molecule type" value="Genomic_DNA"/>
</dbReference>
<evidence type="ECO:0000256" key="1">
    <source>
        <dbReference type="ARBA" id="ARBA00004651"/>
    </source>
</evidence>
<feature type="compositionally biased region" description="Basic and acidic residues" evidence="6">
    <location>
        <begin position="1"/>
        <end position="17"/>
    </location>
</feature>
<dbReference type="GO" id="GO:0015658">
    <property type="term" value="F:branched-chain amino acid transmembrane transporter activity"/>
    <property type="evidence" value="ECO:0007669"/>
    <property type="project" value="InterPro"/>
</dbReference>
<feature type="transmembrane region" description="Helical" evidence="7">
    <location>
        <begin position="282"/>
        <end position="307"/>
    </location>
</feature>
<organism evidence="8 9">
    <name type="scientific">Sulfitobacter alexandrii</name>
    <dbReference type="NCBI Taxonomy" id="1917485"/>
    <lineage>
        <taxon>Bacteria</taxon>
        <taxon>Pseudomonadati</taxon>
        <taxon>Pseudomonadota</taxon>
        <taxon>Alphaproteobacteria</taxon>
        <taxon>Rhodobacterales</taxon>
        <taxon>Roseobacteraceae</taxon>
        <taxon>Sulfitobacter</taxon>
    </lineage>
</organism>
<sequence>MTQMDTKSDVKGARGDEQITTDPRSPAQQMGAGNMTLTFAPWIVAAVLLAILPFIFTNNSSITIMNQMWITVIFALAYNMLLGQGGMLSFGHAVYAGVGGFACMHIMNASDFFSVLPLPVLPVFGGLFGMGLAIIVGSFSTRSAGTVFAMISLGVGELIAACSVIIVAFFGGEEGISGDRTYAQPFFGVEFLQQIEVYYLISAWVLISAALMYLWSRTPVGRMANAVRDNPERAEFLGYSARWVRFYSFVASGFFAGVAGGLFAINYEILTEENLNTASSGVILLVTFLGGVGFFFGPIIGAIAFTLLQTVLSLQTDLWAFYAGTLFVATVMFFPGGLAGLLMMHVPVFRLGNARSLIVPYFKTLLPALIGILGLAALVEMVFHVRHAAPGDDEMTLFWTTFDSHAVLPWVIAIGVTLIALGITRATAPGLREAWNEATTPGARA</sequence>
<dbReference type="InterPro" id="IPR001851">
    <property type="entry name" value="ABC_transp_permease"/>
</dbReference>
<name>A0A1J0WE00_9RHOB</name>
<comment type="subcellular location">
    <subcellularLocation>
        <location evidence="1">Cell membrane</location>
        <topology evidence="1">Multi-pass membrane protein</topology>
    </subcellularLocation>
</comment>
<evidence type="ECO:0000256" key="4">
    <source>
        <dbReference type="ARBA" id="ARBA00022989"/>
    </source>
</evidence>
<dbReference type="STRING" id="1917485.BOO69_03190"/>
<evidence type="ECO:0000256" key="7">
    <source>
        <dbReference type="SAM" id="Phobius"/>
    </source>
</evidence>
<evidence type="ECO:0000256" key="5">
    <source>
        <dbReference type="ARBA" id="ARBA00023136"/>
    </source>
</evidence>
<evidence type="ECO:0000313" key="9">
    <source>
        <dbReference type="Proteomes" id="UP000181897"/>
    </source>
</evidence>
<feature type="region of interest" description="Disordered" evidence="6">
    <location>
        <begin position="1"/>
        <end position="29"/>
    </location>
</feature>
<evidence type="ECO:0000256" key="6">
    <source>
        <dbReference type="SAM" id="MobiDB-lite"/>
    </source>
</evidence>
<gene>
    <name evidence="8" type="ORF">BOO69_03190</name>
</gene>
<evidence type="ECO:0000256" key="2">
    <source>
        <dbReference type="ARBA" id="ARBA00022475"/>
    </source>
</evidence>
<dbReference type="InterPro" id="IPR043428">
    <property type="entry name" value="LivM-like"/>
</dbReference>
<evidence type="ECO:0000256" key="3">
    <source>
        <dbReference type="ARBA" id="ARBA00022692"/>
    </source>
</evidence>
<dbReference type="PANTHER" id="PTHR30482">
    <property type="entry name" value="HIGH-AFFINITY BRANCHED-CHAIN AMINO ACID TRANSPORT SYSTEM PERMEASE"/>
    <property type="match status" value="1"/>
</dbReference>
<dbReference type="Pfam" id="PF02653">
    <property type="entry name" value="BPD_transp_2"/>
    <property type="match status" value="1"/>
</dbReference>
<feature type="compositionally biased region" description="Polar residues" evidence="6">
    <location>
        <begin position="18"/>
        <end position="28"/>
    </location>
</feature>
<keyword evidence="2" id="KW-1003">Cell membrane</keyword>
<evidence type="ECO:0000313" key="8">
    <source>
        <dbReference type="EMBL" id="APE42531.1"/>
    </source>
</evidence>
<feature type="transmembrane region" description="Helical" evidence="7">
    <location>
        <begin position="246"/>
        <end position="270"/>
    </location>
</feature>
<dbReference type="PANTHER" id="PTHR30482:SF17">
    <property type="entry name" value="ABC TRANSPORTER ATP-BINDING PROTEIN"/>
    <property type="match status" value="1"/>
</dbReference>
<feature type="transmembrane region" description="Helical" evidence="7">
    <location>
        <begin position="39"/>
        <end position="56"/>
    </location>
</feature>